<evidence type="ECO:0000259" key="1">
    <source>
        <dbReference type="SMART" id="SM00587"/>
    </source>
</evidence>
<organism evidence="2 3">
    <name type="scientific">Oryctes borbonicus</name>
    <dbReference type="NCBI Taxonomy" id="1629725"/>
    <lineage>
        <taxon>Eukaryota</taxon>
        <taxon>Metazoa</taxon>
        <taxon>Ecdysozoa</taxon>
        <taxon>Arthropoda</taxon>
        <taxon>Hexapoda</taxon>
        <taxon>Insecta</taxon>
        <taxon>Pterygota</taxon>
        <taxon>Neoptera</taxon>
        <taxon>Endopterygota</taxon>
        <taxon>Coleoptera</taxon>
        <taxon>Polyphaga</taxon>
        <taxon>Scarabaeiformia</taxon>
        <taxon>Scarabaeidae</taxon>
        <taxon>Dynastinae</taxon>
        <taxon>Oryctes</taxon>
    </lineage>
</organism>
<dbReference type="PANTHER" id="PTHR11012">
    <property type="entry name" value="PROTEIN KINASE-LIKE DOMAIN-CONTAINING"/>
    <property type="match status" value="1"/>
</dbReference>
<comment type="caution">
    <text evidence="2">The sequence shown here is derived from an EMBL/GenBank/DDBJ whole genome shotgun (WGS) entry which is preliminary data.</text>
</comment>
<feature type="domain" description="CHK kinase-like" evidence="1">
    <location>
        <begin position="121"/>
        <end position="315"/>
    </location>
</feature>
<evidence type="ECO:0000313" key="2">
    <source>
        <dbReference type="EMBL" id="KRT78397.1"/>
    </source>
</evidence>
<dbReference type="Gene3D" id="3.90.1200.10">
    <property type="match status" value="1"/>
</dbReference>
<reference evidence="2 3" key="1">
    <citation type="submission" date="2015-09" db="EMBL/GenBank/DDBJ databases">
        <title>Draft genome of the scarab beetle Oryctes borbonicus.</title>
        <authorList>
            <person name="Meyer J.M."/>
            <person name="Markov G.V."/>
            <person name="Baskaran P."/>
            <person name="Herrmann M."/>
            <person name="Sommer R.J."/>
            <person name="Roedelsperger C."/>
        </authorList>
    </citation>
    <scope>NUCLEOTIDE SEQUENCE [LARGE SCALE GENOMIC DNA]</scope>
    <source>
        <strain evidence="2">OB123</strain>
        <tissue evidence="2">Whole animal</tissue>
    </source>
</reference>
<accession>A0A0T6ATY2</accession>
<dbReference type="AlphaFoldDB" id="A0A0T6ATY2"/>
<dbReference type="InterPro" id="IPR004119">
    <property type="entry name" value="EcKL"/>
</dbReference>
<gene>
    <name evidence="2" type="ORF">AMK59_7337</name>
</gene>
<dbReference type="OrthoDB" id="8250698at2759"/>
<dbReference type="PANTHER" id="PTHR11012:SF30">
    <property type="entry name" value="PROTEIN KINASE-LIKE DOMAIN-CONTAINING"/>
    <property type="match status" value="1"/>
</dbReference>
<dbReference type="Proteomes" id="UP000051574">
    <property type="component" value="Unassembled WGS sequence"/>
</dbReference>
<dbReference type="InterPro" id="IPR015897">
    <property type="entry name" value="CHK_kinase-like"/>
</dbReference>
<proteinExistence type="predicted"/>
<dbReference type="SUPFAM" id="SSF56112">
    <property type="entry name" value="Protein kinase-like (PK-like)"/>
    <property type="match status" value="1"/>
</dbReference>
<dbReference type="SMART" id="SM00587">
    <property type="entry name" value="CHK"/>
    <property type="match status" value="1"/>
</dbReference>
<keyword evidence="3" id="KW-1185">Reference proteome</keyword>
<protein>
    <recommendedName>
        <fullName evidence="1">CHK kinase-like domain-containing protein</fullName>
    </recommendedName>
</protein>
<dbReference type="InterPro" id="IPR011009">
    <property type="entry name" value="Kinase-like_dom_sf"/>
</dbReference>
<dbReference type="EMBL" id="LJIG01022849">
    <property type="protein sequence ID" value="KRT78397.1"/>
    <property type="molecule type" value="Genomic_DNA"/>
</dbReference>
<sequence>MSGEQEFSVSDAAKALVNEIIEKNNWEPISEIKYYPGTEDGDGYCSKHVGVEIIRPGGTITLFIKYSLDFVGLPIDRFYSNEIYFYDVVFPAYQKFISEKNIREGFRHVPKCYGTSSKNVIALENIKDKGYNLFDRRAIMDDNHITLVLRTFAKFHAASFAFKDQDREGYDKLVTNWDGDLAREMRVDSPMKKMWIHQIQDGLNTLDPIEDKAILDRCDAESLGNLVIDAQRCQNEYSIFTQGDCWCNNIMFKYENGNKSNPIDIMLVDWQLFRPLSPVFDISYFFYTIASEKALAKLDTYLEMYYAELTDQLKQMGSDPEMLYPKEVFLKEWKQYCKFGFGISFMLIKIMLASKDEAPKMDEIDFENVERVELFTKFDNEAEFLRRMRILAQFMIDR</sequence>
<evidence type="ECO:0000313" key="3">
    <source>
        <dbReference type="Proteomes" id="UP000051574"/>
    </source>
</evidence>
<feature type="non-terminal residue" evidence="2">
    <location>
        <position position="398"/>
    </location>
</feature>
<name>A0A0T6ATY2_9SCAR</name>
<dbReference type="Pfam" id="PF02958">
    <property type="entry name" value="EcKL"/>
    <property type="match status" value="1"/>
</dbReference>